<evidence type="ECO:0000313" key="1">
    <source>
        <dbReference type="EMBL" id="KKL12191.1"/>
    </source>
</evidence>
<dbReference type="AlphaFoldDB" id="A0A0F9D347"/>
<comment type="caution">
    <text evidence="1">The sequence shown here is derived from an EMBL/GenBank/DDBJ whole genome shotgun (WGS) entry which is preliminary data.</text>
</comment>
<feature type="non-terminal residue" evidence="1">
    <location>
        <position position="1"/>
    </location>
</feature>
<name>A0A0F9D347_9ZZZZ</name>
<gene>
    <name evidence="1" type="ORF">LCGC14_2538220</name>
</gene>
<organism evidence="1">
    <name type="scientific">marine sediment metagenome</name>
    <dbReference type="NCBI Taxonomy" id="412755"/>
    <lineage>
        <taxon>unclassified sequences</taxon>
        <taxon>metagenomes</taxon>
        <taxon>ecological metagenomes</taxon>
    </lineage>
</organism>
<proteinExistence type="predicted"/>
<accession>A0A0F9D347</accession>
<sequence>ITVIDEICNKLIDQVEEPYQEREE</sequence>
<dbReference type="EMBL" id="LAZR01041358">
    <property type="protein sequence ID" value="KKL12191.1"/>
    <property type="molecule type" value="Genomic_DNA"/>
</dbReference>
<protein>
    <submittedName>
        <fullName evidence="1">Uncharacterized protein</fullName>
    </submittedName>
</protein>
<reference evidence="1" key="1">
    <citation type="journal article" date="2015" name="Nature">
        <title>Complex archaea that bridge the gap between prokaryotes and eukaryotes.</title>
        <authorList>
            <person name="Spang A."/>
            <person name="Saw J.H."/>
            <person name="Jorgensen S.L."/>
            <person name="Zaremba-Niedzwiedzka K."/>
            <person name="Martijn J."/>
            <person name="Lind A.E."/>
            <person name="van Eijk R."/>
            <person name="Schleper C."/>
            <person name="Guy L."/>
            <person name="Ettema T.J."/>
        </authorList>
    </citation>
    <scope>NUCLEOTIDE SEQUENCE</scope>
</reference>